<dbReference type="EMBL" id="JAHHHW010000071">
    <property type="protein sequence ID" value="MBW4431546.1"/>
    <property type="molecule type" value="Genomic_DNA"/>
</dbReference>
<reference evidence="1" key="2">
    <citation type="journal article" date="2022" name="Microbiol. Resour. Announc.">
        <title>Metagenome Sequencing to Explore Phylogenomics of Terrestrial Cyanobacteria.</title>
        <authorList>
            <person name="Ward R.D."/>
            <person name="Stajich J.E."/>
            <person name="Johansen J.R."/>
            <person name="Huntemann M."/>
            <person name="Clum A."/>
            <person name="Foster B."/>
            <person name="Foster B."/>
            <person name="Roux S."/>
            <person name="Palaniappan K."/>
            <person name="Varghese N."/>
            <person name="Mukherjee S."/>
            <person name="Reddy T.B.K."/>
            <person name="Daum C."/>
            <person name="Copeland A."/>
            <person name="Chen I.A."/>
            <person name="Ivanova N.N."/>
            <person name="Kyrpides N.C."/>
            <person name="Shapiro N."/>
            <person name="Eloe-Fadrosh E.A."/>
            <person name="Pietrasiak N."/>
        </authorList>
    </citation>
    <scope>NUCLEOTIDE SEQUENCE</scope>
    <source>
        <strain evidence="1">HA4357-MV3</strain>
    </source>
</reference>
<protein>
    <submittedName>
        <fullName evidence="1">Lasso peptide</fullName>
    </submittedName>
</protein>
<reference evidence="1" key="1">
    <citation type="submission" date="2021-05" db="EMBL/GenBank/DDBJ databases">
        <authorList>
            <person name="Pietrasiak N."/>
            <person name="Ward R."/>
            <person name="Stajich J.E."/>
            <person name="Kurbessoian T."/>
        </authorList>
    </citation>
    <scope>NUCLEOTIDE SEQUENCE</scope>
    <source>
        <strain evidence="1">HA4357-MV3</strain>
    </source>
</reference>
<accession>A0A9E3LS16</accession>
<dbReference type="NCBIfam" id="NF033528">
    <property type="entry name" value="lasso_cyano"/>
    <property type="match status" value="1"/>
</dbReference>
<dbReference type="Proteomes" id="UP000813215">
    <property type="component" value="Unassembled WGS sequence"/>
</dbReference>
<dbReference type="AlphaFoldDB" id="A0A9E3LS16"/>
<name>A0A9E3LS16_9NOST</name>
<organism evidence="1 2">
    <name type="scientific">Pelatocladus maniniholoensis HA4357-MV3</name>
    <dbReference type="NCBI Taxonomy" id="1117104"/>
    <lineage>
        <taxon>Bacteria</taxon>
        <taxon>Bacillati</taxon>
        <taxon>Cyanobacteriota</taxon>
        <taxon>Cyanophyceae</taxon>
        <taxon>Nostocales</taxon>
        <taxon>Nostocaceae</taxon>
        <taxon>Pelatocladus</taxon>
    </lineage>
</organism>
<evidence type="ECO:0000313" key="2">
    <source>
        <dbReference type="Proteomes" id="UP000813215"/>
    </source>
</evidence>
<comment type="caution">
    <text evidence="1">The sequence shown here is derived from an EMBL/GenBank/DDBJ whole genome shotgun (WGS) entry which is preliminary data.</text>
</comment>
<proteinExistence type="predicted"/>
<sequence length="64" mass="6952">MKQTYSTPKMIVHGNLEKLTQAAGNRAFKDLLVFNGRVVETNDDSLDVNCGPTGQDCTKSPAKP</sequence>
<gene>
    <name evidence="1" type="ORF">KME28_07405</name>
</gene>
<evidence type="ECO:0000313" key="1">
    <source>
        <dbReference type="EMBL" id="MBW4431546.1"/>
    </source>
</evidence>